<organism evidence="4 5">
    <name type="scientific">Phytophthora megakarya</name>
    <dbReference type="NCBI Taxonomy" id="4795"/>
    <lineage>
        <taxon>Eukaryota</taxon>
        <taxon>Sar</taxon>
        <taxon>Stramenopiles</taxon>
        <taxon>Oomycota</taxon>
        <taxon>Peronosporomycetes</taxon>
        <taxon>Peronosporales</taxon>
        <taxon>Peronosporaceae</taxon>
        <taxon>Phytophthora</taxon>
    </lineage>
</organism>
<dbReference type="Pfam" id="PF13843">
    <property type="entry name" value="DDE_Tnp_1_7"/>
    <property type="match status" value="1"/>
</dbReference>
<dbReference type="Proteomes" id="UP000198211">
    <property type="component" value="Unassembled WGS sequence"/>
</dbReference>
<dbReference type="OrthoDB" id="118105at2759"/>
<dbReference type="EMBL" id="NBNE01009760">
    <property type="protein sequence ID" value="OWY98092.1"/>
    <property type="molecule type" value="Genomic_DNA"/>
</dbReference>
<accession>A0A225UYP2</accession>
<comment type="caution">
    <text evidence="4">The sequence shown here is derived from an EMBL/GenBank/DDBJ whole genome shotgun (WGS) entry which is preliminary data.</text>
</comment>
<feature type="region of interest" description="Disordered" evidence="1">
    <location>
        <begin position="345"/>
        <end position="370"/>
    </location>
</feature>
<feature type="domain" description="PiggyBac transposable element-derived protein" evidence="3">
    <location>
        <begin position="41"/>
        <end position="192"/>
    </location>
</feature>
<keyword evidence="2" id="KW-0812">Transmembrane</keyword>
<keyword evidence="2" id="KW-0472">Membrane</keyword>
<dbReference type="PANTHER" id="PTHR46599">
    <property type="entry name" value="PIGGYBAC TRANSPOSABLE ELEMENT-DERIVED PROTEIN 4"/>
    <property type="match status" value="1"/>
</dbReference>
<evidence type="ECO:0000259" key="3">
    <source>
        <dbReference type="Pfam" id="PF13843"/>
    </source>
</evidence>
<dbReference type="STRING" id="4795.A0A225UYP2"/>
<gene>
    <name evidence="4" type="ORF">PHMEG_00031231</name>
</gene>
<dbReference type="PANTHER" id="PTHR46599:SF3">
    <property type="entry name" value="PIGGYBAC TRANSPOSABLE ELEMENT-DERIVED PROTEIN 4"/>
    <property type="match status" value="1"/>
</dbReference>
<feature type="transmembrane region" description="Helical" evidence="2">
    <location>
        <begin position="40"/>
        <end position="64"/>
    </location>
</feature>
<evidence type="ECO:0000256" key="2">
    <source>
        <dbReference type="SAM" id="Phobius"/>
    </source>
</evidence>
<protein>
    <recommendedName>
        <fullName evidence="3">PiggyBac transposable element-derived protein domain-containing protein</fullName>
    </recommendedName>
</protein>
<sequence>MEQNDYDVRLKNDSKCMLGSVARTPLAKVRSTTRQAQQPWFYSFILLAIELLKMNIYVVGTIMINRLGLDKNLKVTRATRSAHIPRGTFTFMRSVAISSMVAFHWWDHKPVHYLCTGAVMKASTIERKVKQIGGITVPCPAAVNNYQGWMGGGDVHDQLRLQAYSHQSSTKFKKYYKCLFLGFVDLALVNAYITHTEAAKIAGCPAMKRRELYGVLQNQLLQLKLETFTGVVATPLPTVQKRKRIPRLTHVLEQNEDCMTAGNVQKRRQRSCKVCALLRTDRKKKSYATTFYCERCSIDDAKLWLCNKIRREYKGLAKTCFEIWHDDFDAGKAVPSNLVVLRHPAQEAGKRKKTRRELQLRGDEADDEAE</sequence>
<dbReference type="InterPro" id="IPR029526">
    <property type="entry name" value="PGBD"/>
</dbReference>
<keyword evidence="5" id="KW-1185">Reference proteome</keyword>
<reference evidence="5" key="1">
    <citation type="submission" date="2017-03" db="EMBL/GenBank/DDBJ databases">
        <title>Phytopthora megakarya and P. palmivora, two closely related causual agents of cacao black pod achieved similar genome size and gene model numbers by different mechanisms.</title>
        <authorList>
            <person name="Ali S."/>
            <person name="Shao J."/>
            <person name="Larry D.J."/>
            <person name="Kronmiller B."/>
            <person name="Shen D."/>
            <person name="Strem M.D."/>
            <person name="Melnick R.L."/>
            <person name="Guiltinan M.J."/>
            <person name="Tyler B.M."/>
            <person name="Meinhardt L.W."/>
            <person name="Bailey B.A."/>
        </authorList>
    </citation>
    <scope>NUCLEOTIDE SEQUENCE [LARGE SCALE GENOMIC DNA]</scope>
    <source>
        <strain evidence="5">zdho120</strain>
    </source>
</reference>
<evidence type="ECO:0000313" key="5">
    <source>
        <dbReference type="Proteomes" id="UP000198211"/>
    </source>
</evidence>
<evidence type="ECO:0000256" key="1">
    <source>
        <dbReference type="SAM" id="MobiDB-lite"/>
    </source>
</evidence>
<dbReference type="AlphaFoldDB" id="A0A225UYP2"/>
<proteinExistence type="predicted"/>
<evidence type="ECO:0000313" key="4">
    <source>
        <dbReference type="EMBL" id="OWY98092.1"/>
    </source>
</evidence>
<name>A0A225UYP2_9STRA</name>
<keyword evidence="2" id="KW-1133">Transmembrane helix</keyword>